<dbReference type="GO" id="GO:0071230">
    <property type="term" value="P:cellular response to amino acid stimulus"/>
    <property type="evidence" value="ECO:0007669"/>
    <property type="project" value="TreeGrafter"/>
</dbReference>
<dbReference type="Pfam" id="PF16672">
    <property type="entry name" value="LAMTOR5"/>
    <property type="match status" value="1"/>
</dbReference>
<dbReference type="PANTHER" id="PTHR13342:SF2">
    <property type="entry name" value="RAGULATOR COMPLEX PROTEIN LAMTOR5"/>
    <property type="match status" value="1"/>
</dbReference>
<dbReference type="FunFam" id="3.30.450.30:FF:000005">
    <property type="entry name" value="Ragulator complex protein LAMTOR5 homolog"/>
    <property type="match status" value="1"/>
</dbReference>
<name>A0A2H1WT84_SPOFR</name>
<dbReference type="GO" id="GO:0043066">
    <property type="term" value="P:negative regulation of apoptotic process"/>
    <property type="evidence" value="ECO:0007669"/>
    <property type="project" value="InterPro"/>
</dbReference>
<keyword evidence="5" id="KW-0458">Lysosome</keyword>
<accession>A0A2H1WT84</accession>
<evidence type="ECO:0000256" key="6">
    <source>
        <dbReference type="ARBA" id="ARBA00032692"/>
    </source>
</evidence>
<dbReference type="GO" id="GO:0005764">
    <property type="term" value="C:lysosome"/>
    <property type="evidence" value="ECO:0007669"/>
    <property type="project" value="UniProtKB-SubCell"/>
</dbReference>
<organism evidence="7">
    <name type="scientific">Spodoptera frugiperda</name>
    <name type="common">Fall armyworm</name>
    <dbReference type="NCBI Taxonomy" id="7108"/>
    <lineage>
        <taxon>Eukaryota</taxon>
        <taxon>Metazoa</taxon>
        <taxon>Ecdysozoa</taxon>
        <taxon>Arthropoda</taxon>
        <taxon>Hexapoda</taxon>
        <taxon>Insecta</taxon>
        <taxon>Pterygota</taxon>
        <taxon>Neoptera</taxon>
        <taxon>Endopterygota</taxon>
        <taxon>Lepidoptera</taxon>
        <taxon>Glossata</taxon>
        <taxon>Ditrysia</taxon>
        <taxon>Noctuoidea</taxon>
        <taxon>Noctuidae</taxon>
        <taxon>Amphipyrinae</taxon>
        <taxon>Spodoptera</taxon>
    </lineage>
</organism>
<dbReference type="SUPFAM" id="SSF103196">
    <property type="entry name" value="Roadblock/LC7 domain"/>
    <property type="match status" value="1"/>
</dbReference>
<proteinExistence type="inferred from homology"/>
<evidence type="ECO:0000256" key="4">
    <source>
        <dbReference type="ARBA" id="ARBA00022490"/>
    </source>
</evidence>
<dbReference type="EMBL" id="ODYU01010496">
    <property type="protein sequence ID" value="SOQ55644.1"/>
    <property type="molecule type" value="Genomic_DNA"/>
</dbReference>
<dbReference type="GO" id="GO:0071986">
    <property type="term" value="C:Ragulator complex"/>
    <property type="evidence" value="ECO:0007669"/>
    <property type="project" value="InterPro"/>
</dbReference>
<dbReference type="Gene3D" id="3.30.450.30">
    <property type="entry name" value="Dynein light chain 2a, cytoplasmic"/>
    <property type="match status" value="1"/>
</dbReference>
<comment type="similarity">
    <text evidence="3">Belongs to the LAMTOR5 family.</text>
</comment>
<dbReference type="OrthoDB" id="76862at2759"/>
<evidence type="ECO:0000256" key="5">
    <source>
        <dbReference type="ARBA" id="ARBA00023228"/>
    </source>
</evidence>
<protein>
    <recommendedName>
        <fullName evidence="6">Late endosomal/lysosomal adaptor and MAPK and MTOR activator 5</fullName>
    </recommendedName>
</protein>
<dbReference type="AlphaFoldDB" id="A0A2H1WT84"/>
<keyword evidence="4" id="KW-0963">Cytoplasm</keyword>
<dbReference type="GO" id="GO:0005085">
    <property type="term" value="F:guanyl-nucleotide exchange factor activity"/>
    <property type="evidence" value="ECO:0007669"/>
    <property type="project" value="TreeGrafter"/>
</dbReference>
<dbReference type="InterPro" id="IPR024135">
    <property type="entry name" value="LAMTOR5"/>
</dbReference>
<sequence>MEKELDKVVEEIMSTPNVSGCLVADHQGLCLAAKGTAHVDSAGIVVAISEQACKIQPNLKPPTVCLETDKKQCLIQRHGTITGAIIKQKSIHTRIYWTVKDLLTTNCLQQVMESVNY</sequence>
<gene>
    <name evidence="7" type="ORF">SFRICE_025615</name>
</gene>
<reference evidence="7" key="1">
    <citation type="submission" date="2016-07" db="EMBL/GenBank/DDBJ databases">
        <authorList>
            <person name="Bretaudeau A."/>
        </authorList>
    </citation>
    <scope>NUCLEOTIDE SEQUENCE</scope>
    <source>
        <strain evidence="7">Rice</strain>
        <tissue evidence="7">Whole body</tissue>
    </source>
</reference>
<evidence type="ECO:0000256" key="2">
    <source>
        <dbReference type="ARBA" id="ARBA00004496"/>
    </source>
</evidence>
<dbReference type="PANTHER" id="PTHR13342">
    <property type="entry name" value="RAGULATOR COMPLEX PROTEIN LAMTOR5"/>
    <property type="match status" value="1"/>
</dbReference>
<evidence type="ECO:0000256" key="1">
    <source>
        <dbReference type="ARBA" id="ARBA00004371"/>
    </source>
</evidence>
<dbReference type="GO" id="GO:1904263">
    <property type="term" value="P:positive regulation of TORC1 signaling"/>
    <property type="evidence" value="ECO:0007669"/>
    <property type="project" value="TreeGrafter"/>
</dbReference>
<comment type="subcellular location">
    <subcellularLocation>
        <location evidence="2">Cytoplasm</location>
    </subcellularLocation>
    <subcellularLocation>
        <location evidence="1">Lysosome</location>
    </subcellularLocation>
</comment>
<evidence type="ECO:0000313" key="7">
    <source>
        <dbReference type="EMBL" id="SOQ55644.1"/>
    </source>
</evidence>
<evidence type="ECO:0000256" key="3">
    <source>
        <dbReference type="ARBA" id="ARBA00007795"/>
    </source>
</evidence>